<dbReference type="EMBL" id="JAHFZB010000009">
    <property type="protein sequence ID" value="KAK6485952.1"/>
    <property type="molecule type" value="Genomic_DNA"/>
</dbReference>
<dbReference type="InterPro" id="IPR037185">
    <property type="entry name" value="EmrE-like"/>
</dbReference>
<keyword evidence="6 9" id="KW-0472">Membrane</keyword>
<feature type="transmembrane region" description="Helical" evidence="9">
    <location>
        <begin position="164"/>
        <end position="183"/>
    </location>
</feature>
<dbReference type="PANTHER" id="PTHR14233:SF12">
    <property type="entry name" value="SOLUTE CARRIER FAMILY 35 MEMBER F2"/>
    <property type="match status" value="1"/>
</dbReference>
<evidence type="ECO:0000256" key="7">
    <source>
        <dbReference type="ARBA" id="ARBA00037727"/>
    </source>
</evidence>
<comment type="caution">
    <text evidence="10">The sequence shown here is derived from an EMBL/GenBank/DDBJ whole genome shotgun (WGS) entry which is preliminary data.</text>
</comment>
<feature type="transmembrane region" description="Helical" evidence="9">
    <location>
        <begin position="190"/>
        <end position="210"/>
    </location>
</feature>
<comment type="function">
    <text evidence="7">Putative solute transporter.</text>
</comment>
<dbReference type="Proteomes" id="UP001369086">
    <property type="component" value="Unassembled WGS sequence"/>
</dbReference>
<evidence type="ECO:0000256" key="1">
    <source>
        <dbReference type="ARBA" id="ARBA00004141"/>
    </source>
</evidence>
<feature type="transmembrane region" description="Helical" evidence="9">
    <location>
        <begin position="343"/>
        <end position="362"/>
    </location>
</feature>
<gene>
    <name evidence="10" type="ORF">HHUSO_G11875</name>
</gene>
<name>A0ABR0ZMB2_HUSHU</name>
<feature type="region of interest" description="Disordered" evidence="8">
    <location>
        <begin position="373"/>
        <end position="411"/>
    </location>
</feature>
<dbReference type="PANTHER" id="PTHR14233">
    <property type="entry name" value="DUF914-RELATED"/>
    <property type="match status" value="1"/>
</dbReference>
<comment type="subcellular location">
    <subcellularLocation>
        <location evidence="1">Membrane</location>
        <topology evidence="1">Multi-pass membrane protein</topology>
    </subcellularLocation>
</comment>
<feature type="transmembrane region" description="Helical" evidence="9">
    <location>
        <begin position="255"/>
        <end position="274"/>
    </location>
</feature>
<proteinExistence type="inferred from homology"/>
<feature type="transmembrane region" description="Helical" evidence="9">
    <location>
        <begin position="222"/>
        <end position="243"/>
    </location>
</feature>
<evidence type="ECO:0000256" key="5">
    <source>
        <dbReference type="ARBA" id="ARBA00022989"/>
    </source>
</evidence>
<protein>
    <submittedName>
        <fullName evidence="10">Solute carrier family 35 member F2-like</fullName>
    </submittedName>
</protein>
<feature type="transmembrane region" description="Helical" evidence="9">
    <location>
        <begin position="104"/>
        <end position="123"/>
    </location>
</feature>
<dbReference type="InterPro" id="IPR052221">
    <property type="entry name" value="SLC35F_Transporter"/>
</dbReference>
<evidence type="ECO:0000256" key="4">
    <source>
        <dbReference type="ARBA" id="ARBA00022692"/>
    </source>
</evidence>
<dbReference type="Pfam" id="PF06027">
    <property type="entry name" value="SLC35F"/>
    <property type="match status" value="1"/>
</dbReference>
<keyword evidence="11" id="KW-1185">Reference proteome</keyword>
<dbReference type="SUPFAM" id="SSF103481">
    <property type="entry name" value="Multidrug resistance efflux transporter EmrE"/>
    <property type="match status" value="1"/>
</dbReference>
<organism evidence="10 11">
    <name type="scientific">Huso huso</name>
    <name type="common">Beluga</name>
    <name type="synonym">Acipenser huso</name>
    <dbReference type="NCBI Taxonomy" id="61971"/>
    <lineage>
        <taxon>Eukaryota</taxon>
        <taxon>Metazoa</taxon>
        <taxon>Chordata</taxon>
        <taxon>Craniata</taxon>
        <taxon>Vertebrata</taxon>
        <taxon>Euteleostomi</taxon>
        <taxon>Actinopterygii</taxon>
        <taxon>Chondrostei</taxon>
        <taxon>Acipenseriformes</taxon>
        <taxon>Acipenseridae</taxon>
        <taxon>Huso</taxon>
    </lineage>
</organism>
<evidence type="ECO:0000256" key="6">
    <source>
        <dbReference type="ARBA" id="ARBA00023136"/>
    </source>
</evidence>
<keyword evidence="4 9" id="KW-0812">Transmembrane</keyword>
<feature type="transmembrane region" description="Helical" evidence="9">
    <location>
        <begin position="286"/>
        <end position="305"/>
    </location>
</feature>
<evidence type="ECO:0000256" key="8">
    <source>
        <dbReference type="SAM" id="MobiDB-lite"/>
    </source>
</evidence>
<comment type="similarity">
    <text evidence="2">Belongs to the SLC35F solute transporter family.</text>
</comment>
<evidence type="ECO:0000256" key="2">
    <source>
        <dbReference type="ARBA" id="ARBA00007863"/>
    </source>
</evidence>
<evidence type="ECO:0000313" key="10">
    <source>
        <dbReference type="EMBL" id="KAK6485952.1"/>
    </source>
</evidence>
<evidence type="ECO:0000313" key="11">
    <source>
        <dbReference type="Proteomes" id="UP001369086"/>
    </source>
</evidence>
<evidence type="ECO:0000256" key="3">
    <source>
        <dbReference type="ARBA" id="ARBA00022448"/>
    </source>
</evidence>
<dbReference type="InterPro" id="IPR009262">
    <property type="entry name" value="SLC35_F1/F2/F6"/>
</dbReference>
<keyword evidence="3" id="KW-0813">Transport</keyword>
<feature type="transmembrane region" description="Helical" evidence="9">
    <location>
        <begin position="317"/>
        <end position="337"/>
    </location>
</feature>
<accession>A0ABR0ZMB2</accession>
<sequence>MMVEIHRQQPTEMEEKQGLRSSEVLWKRMEPNEHGTFPADPETRRGNSFLDSLRKYKVKEVFTWHLFKTISMSQGLSVLICGTGISSQYLAVRYSVNTPMLQSFINYVLLLCVYTSILAFRRGDDNLLKILKTKWWKYMLLGIVDVEANYMVVKAYQYTTLTSVQLLDCFVIPVLMALSWFILRTRYRVIHYVAVCICLLGVGAMVGADVLAGRDQGASTNIFLGDSLVLMSAALYAVSNVCQEYTVKNLSREEFLGMIGMFGTIFSGLQLAILEHSEIPKIIWDWQVALLFAAYALCMFALYSFMPVVIKLASATAVNLSMLTADLFSLFFGLFLFHYKFSGLYILAFTMIVVGFVLYYSMATYTQEPAPQETAIDGLDNPVSETEDDNRQETAIQFPSGEDAAETTRSQ</sequence>
<reference evidence="10 11" key="1">
    <citation type="submission" date="2021-05" db="EMBL/GenBank/DDBJ databases">
        <authorList>
            <person name="Zahm M."/>
            <person name="Klopp C."/>
            <person name="Cabau C."/>
            <person name="Kuhl H."/>
            <person name="Suciu R."/>
            <person name="Ciorpac M."/>
            <person name="Holostenco D."/>
            <person name="Gessner J."/>
            <person name="Wuertz S."/>
            <person name="Hohne C."/>
            <person name="Stock M."/>
            <person name="Gislard M."/>
            <person name="Lluch J."/>
            <person name="Milhes M."/>
            <person name="Lampietro C."/>
            <person name="Lopez Roques C."/>
            <person name="Donnadieu C."/>
            <person name="Du K."/>
            <person name="Schartl M."/>
            <person name="Guiguen Y."/>
        </authorList>
    </citation>
    <scope>NUCLEOTIDE SEQUENCE [LARGE SCALE GENOMIC DNA]</scope>
    <source>
        <strain evidence="10">Hh-F2</strain>
        <tissue evidence="10">Blood</tissue>
    </source>
</reference>
<evidence type="ECO:0000256" key="9">
    <source>
        <dbReference type="SAM" id="Phobius"/>
    </source>
</evidence>
<keyword evidence="5 9" id="KW-1133">Transmembrane helix</keyword>